<dbReference type="EMBL" id="OX451739">
    <property type="protein sequence ID" value="CAI8610095.1"/>
    <property type="molecule type" value="Genomic_DNA"/>
</dbReference>
<sequence>MGSWWRKGYAVEGLWMKTTRRHRQGTKLGAAKSFGSYMGHVSKENNLAVEKLLLKIKETVDSRAKGNNTGLIKGDKIGVGIGNDPGVVQNGFHHVAYKVVDKQDVGCLILWIKIEPNMTSTSQLHISTTYLSVAIICRFWPCRRRIGDQNDDCNHGSLLMDGTRGDI</sequence>
<dbReference type="Proteomes" id="UP001157006">
    <property type="component" value="Chromosome 4"/>
</dbReference>
<protein>
    <submittedName>
        <fullName evidence="1">Uncharacterized protein</fullName>
    </submittedName>
</protein>
<evidence type="ECO:0000313" key="2">
    <source>
        <dbReference type="Proteomes" id="UP001157006"/>
    </source>
</evidence>
<proteinExistence type="predicted"/>
<gene>
    <name evidence="1" type="ORF">VFH_IV165560</name>
</gene>
<accession>A0AAV1AM69</accession>
<keyword evidence="2" id="KW-1185">Reference proteome</keyword>
<reference evidence="1 2" key="1">
    <citation type="submission" date="2023-01" db="EMBL/GenBank/DDBJ databases">
        <authorList>
            <person name="Kreplak J."/>
        </authorList>
    </citation>
    <scope>NUCLEOTIDE SEQUENCE [LARGE SCALE GENOMIC DNA]</scope>
</reference>
<evidence type="ECO:0000313" key="1">
    <source>
        <dbReference type="EMBL" id="CAI8610095.1"/>
    </source>
</evidence>
<dbReference type="AlphaFoldDB" id="A0AAV1AM69"/>
<name>A0AAV1AM69_VICFA</name>
<organism evidence="1 2">
    <name type="scientific">Vicia faba</name>
    <name type="common">Broad bean</name>
    <name type="synonym">Faba vulgaris</name>
    <dbReference type="NCBI Taxonomy" id="3906"/>
    <lineage>
        <taxon>Eukaryota</taxon>
        <taxon>Viridiplantae</taxon>
        <taxon>Streptophyta</taxon>
        <taxon>Embryophyta</taxon>
        <taxon>Tracheophyta</taxon>
        <taxon>Spermatophyta</taxon>
        <taxon>Magnoliopsida</taxon>
        <taxon>eudicotyledons</taxon>
        <taxon>Gunneridae</taxon>
        <taxon>Pentapetalae</taxon>
        <taxon>rosids</taxon>
        <taxon>fabids</taxon>
        <taxon>Fabales</taxon>
        <taxon>Fabaceae</taxon>
        <taxon>Papilionoideae</taxon>
        <taxon>50 kb inversion clade</taxon>
        <taxon>NPAAA clade</taxon>
        <taxon>Hologalegina</taxon>
        <taxon>IRL clade</taxon>
        <taxon>Fabeae</taxon>
        <taxon>Vicia</taxon>
    </lineage>
</organism>